<keyword evidence="4" id="KW-0498">Mitosis</keyword>
<dbReference type="GO" id="GO:0000776">
    <property type="term" value="C:kinetochore"/>
    <property type="evidence" value="ECO:0007669"/>
    <property type="project" value="TreeGrafter"/>
</dbReference>
<dbReference type="FunFam" id="3.30.900.10:FF:000002">
    <property type="entry name" value="Mitotic spindle assembly checkpoint protein MAD2A"/>
    <property type="match status" value="1"/>
</dbReference>
<dbReference type="GO" id="GO:1990728">
    <property type="term" value="C:mitotic spindle assembly checkpoint MAD1-MAD2 complex"/>
    <property type="evidence" value="ECO:0007669"/>
    <property type="project" value="UniProtKB-ARBA"/>
</dbReference>
<evidence type="ECO:0000256" key="6">
    <source>
        <dbReference type="ARBA" id="ARBA00023306"/>
    </source>
</evidence>
<feature type="domain" description="HORMA" evidence="9">
    <location>
        <begin position="13"/>
        <end position="196"/>
    </location>
</feature>
<evidence type="ECO:0000313" key="11">
    <source>
        <dbReference type="Proteomes" id="UP001152795"/>
    </source>
</evidence>
<keyword evidence="3" id="KW-0132">Cell division</keyword>
<accession>A0A6S7FN37</accession>
<evidence type="ECO:0000256" key="5">
    <source>
        <dbReference type="ARBA" id="ARBA00023242"/>
    </source>
</evidence>
<comment type="subcellular location">
    <subcellularLocation>
        <location evidence="1">Nucleus</location>
    </subcellularLocation>
</comment>
<evidence type="ECO:0000256" key="7">
    <source>
        <dbReference type="ARBA" id="ARBA00068928"/>
    </source>
</evidence>
<comment type="similarity">
    <text evidence="2">Belongs to the MAD2 family.</text>
</comment>
<keyword evidence="6" id="KW-0131">Cell cycle</keyword>
<dbReference type="InterPro" id="IPR003511">
    <property type="entry name" value="HORMA_dom"/>
</dbReference>
<dbReference type="GO" id="GO:0007094">
    <property type="term" value="P:mitotic spindle assembly checkpoint signaling"/>
    <property type="evidence" value="ECO:0007669"/>
    <property type="project" value="TreeGrafter"/>
</dbReference>
<dbReference type="InterPro" id="IPR045091">
    <property type="entry name" value="Mad2-like"/>
</dbReference>
<dbReference type="AlphaFoldDB" id="A0A6S7FN37"/>
<dbReference type="EMBL" id="CACRXK020000043">
    <property type="protein sequence ID" value="CAB3977349.1"/>
    <property type="molecule type" value="Genomic_DNA"/>
</dbReference>
<dbReference type="InterPro" id="IPR036570">
    <property type="entry name" value="HORMA_dom_sf"/>
</dbReference>
<dbReference type="GO" id="GO:0051301">
    <property type="term" value="P:cell division"/>
    <property type="evidence" value="ECO:0007669"/>
    <property type="project" value="UniProtKB-KW"/>
</dbReference>
<dbReference type="GO" id="GO:0005654">
    <property type="term" value="C:nucleoplasm"/>
    <property type="evidence" value="ECO:0007669"/>
    <property type="project" value="TreeGrafter"/>
</dbReference>
<keyword evidence="11" id="KW-1185">Reference proteome</keyword>
<dbReference type="OrthoDB" id="1806at2759"/>
<dbReference type="PANTHER" id="PTHR11842:SF11">
    <property type="entry name" value="MITOTIC SPINDLE ASSEMBLY CHECKPOINT PROTEIN MAD2A"/>
    <property type="match status" value="1"/>
</dbReference>
<sequence>MAATVQSNAITLKGSTEMVAEFFGYGINSILYQRGIYPPENFKREQKYGLTLLVTDDEKLKEYISNVLTQVKDWLFEKTVKKLVIVIINIDTHEPLERWQFDVECDKTMTETSKPKEKSLKDIQNEIRDVIRQITATVTFLPLLDAPCAFDILIYTDKDQDVPEKWEESGPQFIANSQEVRLRSFSTLIHKVNAMVAYKN</sequence>
<dbReference type="Pfam" id="PF02301">
    <property type="entry name" value="HORMA"/>
    <property type="match status" value="1"/>
</dbReference>
<dbReference type="SUPFAM" id="SSF56019">
    <property type="entry name" value="The spindle assembly checkpoint protein mad2"/>
    <property type="match status" value="1"/>
</dbReference>
<evidence type="ECO:0000256" key="4">
    <source>
        <dbReference type="ARBA" id="ARBA00022776"/>
    </source>
</evidence>
<comment type="caution">
    <text evidence="10">The sequence shown here is derived from an EMBL/GenBank/DDBJ whole genome shotgun (WGS) entry which is preliminary data.</text>
</comment>
<dbReference type="Gene3D" id="3.30.900.10">
    <property type="entry name" value="HORMA domain"/>
    <property type="match status" value="1"/>
</dbReference>
<evidence type="ECO:0000256" key="3">
    <source>
        <dbReference type="ARBA" id="ARBA00022618"/>
    </source>
</evidence>
<evidence type="ECO:0000256" key="1">
    <source>
        <dbReference type="ARBA" id="ARBA00004123"/>
    </source>
</evidence>
<dbReference type="PANTHER" id="PTHR11842">
    <property type="entry name" value="MITOTIC SPINDLE ASSEMBLY CHECKPOINT PROTEIN MAD2"/>
    <property type="match status" value="1"/>
</dbReference>
<proteinExistence type="inferred from homology"/>
<gene>
    <name evidence="10" type="ORF">PACLA_8A025913</name>
</gene>
<evidence type="ECO:0000256" key="8">
    <source>
        <dbReference type="ARBA" id="ARBA00076594"/>
    </source>
</evidence>
<dbReference type="PROSITE" id="PS50815">
    <property type="entry name" value="HORMA"/>
    <property type="match status" value="1"/>
</dbReference>
<evidence type="ECO:0000259" key="9">
    <source>
        <dbReference type="PROSITE" id="PS50815"/>
    </source>
</evidence>
<protein>
    <recommendedName>
        <fullName evidence="7">Mitotic spindle assembly checkpoint protein MAD2A</fullName>
    </recommendedName>
    <alternativeName>
        <fullName evidence="8">Mitotic arrest deficient 2-like protein 1</fullName>
    </alternativeName>
</protein>
<keyword evidence="5" id="KW-0539">Nucleus</keyword>
<name>A0A6S7FN37_PARCT</name>
<dbReference type="Proteomes" id="UP001152795">
    <property type="component" value="Unassembled WGS sequence"/>
</dbReference>
<organism evidence="10 11">
    <name type="scientific">Paramuricea clavata</name>
    <name type="common">Red gorgonian</name>
    <name type="synonym">Violescent sea-whip</name>
    <dbReference type="NCBI Taxonomy" id="317549"/>
    <lineage>
        <taxon>Eukaryota</taxon>
        <taxon>Metazoa</taxon>
        <taxon>Cnidaria</taxon>
        <taxon>Anthozoa</taxon>
        <taxon>Octocorallia</taxon>
        <taxon>Malacalcyonacea</taxon>
        <taxon>Plexauridae</taxon>
        <taxon>Paramuricea</taxon>
    </lineage>
</organism>
<reference evidence="10" key="1">
    <citation type="submission" date="2020-04" db="EMBL/GenBank/DDBJ databases">
        <authorList>
            <person name="Alioto T."/>
            <person name="Alioto T."/>
            <person name="Gomez Garrido J."/>
        </authorList>
    </citation>
    <scope>NUCLEOTIDE SEQUENCE</scope>
    <source>
        <strain evidence="10">A484AB</strain>
    </source>
</reference>
<evidence type="ECO:0000256" key="2">
    <source>
        <dbReference type="ARBA" id="ARBA00010348"/>
    </source>
</evidence>
<evidence type="ECO:0000313" key="10">
    <source>
        <dbReference type="EMBL" id="CAB3977349.1"/>
    </source>
</evidence>